<evidence type="ECO:0000259" key="2">
    <source>
        <dbReference type="PROSITE" id="PS51733"/>
    </source>
</evidence>
<protein>
    <submittedName>
        <fullName evidence="3">Biotin--[acetyl-CoA-carboxylase] ligase</fullName>
    </submittedName>
</protein>
<comment type="caution">
    <text evidence="3">The sequence shown here is derived from an EMBL/GenBank/DDBJ whole genome shotgun (WGS) entry which is preliminary data.</text>
</comment>
<reference evidence="3 4" key="1">
    <citation type="submission" date="2017-09" db="EMBL/GenBank/DDBJ databases">
        <title>Genomics of the genus Arcobacter.</title>
        <authorList>
            <person name="Perez-Cataluna A."/>
            <person name="Figueras M.J."/>
            <person name="Salas-Masso N."/>
        </authorList>
    </citation>
    <scope>NUCLEOTIDE SEQUENCE [LARGE SCALE GENOMIC DNA]</scope>
    <source>
        <strain evidence="3 4">F156-34</strain>
    </source>
</reference>
<dbReference type="NCBIfam" id="NF006294">
    <property type="entry name" value="PRK08477.1"/>
    <property type="match status" value="1"/>
</dbReference>
<dbReference type="PROSITE" id="PS51733">
    <property type="entry name" value="BPL_LPL_CATALYTIC"/>
    <property type="match status" value="1"/>
</dbReference>
<dbReference type="RefSeq" id="WP_129060853.1">
    <property type="nucleotide sequence ID" value="NZ_NXIE01000002.1"/>
</dbReference>
<dbReference type="PANTHER" id="PTHR12835:SF5">
    <property type="entry name" value="BIOTIN--PROTEIN LIGASE"/>
    <property type="match status" value="1"/>
</dbReference>
<evidence type="ECO:0000256" key="1">
    <source>
        <dbReference type="ARBA" id="ARBA00022598"/>
    </source>
</evidence>
<name>A0A4V1M1B0_9BACT</name>
<organism evidence="3 4">
    <name type="scientific">Halarcobacter mediterraneus</name>
    <dbReference type="NCBI Taxonomy" id="2023153"/>
    <lineage>
        <taxon>Bacteria</taxon>
        <taxon>Pseudomonadati</taxon>
        <taxon>Campylobacterota</taxon>
        <taxon>Epsilonproteobacteria</taxon>
        <taxon>Campylobacterales</taxon>
        <taxon>Arcobacteraceae</taxon>
        <taxon>Halarcobacter</taxon>
    </lineage>
</organism>
<evidence type="ECO:0000313" key="3">
    <source>
        <dbReference type="EMBL" id="RXK13034.1"/>
    </source>
</evidence>
<dbReference type="SUPFAM" id="SSF55681">
    <property type="entry name" value="Class II aaRS and biotin synthetases"/>
    <property type="match status" value="1"/>
</dbReference>
<proteinExistence type="predicted"/>
<dbReference type="GO" id="GO:0004077">
    <property type="term" value="F:biotin--[biotin carboxyl-carrier protein] ligase activity"/>
    <property type="evidence" value="ECO:0007669"/>
    <property type="project" value="InterPro"/>
</dbReference>
<dbReference type="Proteomes" id="UP000289718">
    <property type="component" value="Unassembled WGS sequence"/>
</dbReference>
<keyword evidence="4" id="KW-1185">Reference proteome</keyword>
<dbReference type="InterPro" id="IPR004408">
    <property type="entry name" value="Biotin_CoA_COase_ligase"/>
</dbReference>
<evidence type="ECO:0000313" key="4">
    <source>
        <dbReference type="Proteomes" id="UP000289718"/>
    </source>
</evidence>
<keyword evidence="1 3" id="KW-0436">Ligase</keyword>
<dbReference type="OrthoDB" id="9807064at2"/>
<dbReference type="Pfam" id="PF03099">
    <property type="entry name" value="BPL_LplA_LipB"/>
    <property type="match status" value="1"/>
</dbReference>
<dbReference type="NCBIfam" id="TIGR00121">
    <property type="entry name" value="birA_ligase"/>
    <property type="match status" value="1"/>
</dbReference>
<gene>
    <name evidence="3" type="ORF">CP965_04310</name>
</gene>
<dbReference type="AlphaFoldDB" id="A0A4V1M1B0"/>
<dbReference type="Gene3D" id="3.30.930.10">
    <property type="entry name" value="Bira Bifunctional Protein, Domain 2"/>
    <property type="match status" value="1"/>
</dbReference>
<dbReference type="InterPro" id="IPR045864">
    <property type="entry name" value="aa-tRNA-synth_II/BPL/LPL"/>
</dbReference>
<dbReference type="GO" id="GO:0005737">
    <property type="term" value="C:cytoplasm"/>
    <property type="evidence" value="ECO:0007669"/>
    <property type="project" value="TreeGrafter"/>
</dbReference>
<sequence>MEIVYLDKIDSTHTYLKNMIKKNEYLSPICICADLQTNGIGSRGNSWQGKKGNLFFSFVLNKEQLPKDLALQSASIYFSFMLKEVFLSQGSKLWLKWPNDFYIEDKKIGGTITTVSNNYVFCGIGINLNTVNNEFGKLDIEVDKKYILKLYFESLKKNKSWKEIFNSFRVEFHKSKKYKATIENKKVSLENAILNIDGSINIDNKKVFSLR</sequence>
<dbReference type="EMBL" id="NXIE01000002">
    <property type="protein sequence ID" value="RXK13034.1"/>
    <property type="molecule type" value="Genomic_DNA"/>
</dbReference>
<dbReference type="InterPro" id="IPR004143">
    <property type="entry name" value="BPL_LPL_catalytic"/>
</dbReference>
<accession>A0A4V1M1B0</accession>
<dbReference type="PANTHER" id="PTHR12835">
    <property type="entry name" value="BIOTIN PROTEIN LIGASE"/>
    <property type="match status" value="1"/>
</dbReference>
<feature type="domain" description="BPL/LPL catalytic" evidence="2">
    <location>
        <begin position="1"/>
        <end position="176"/>
    </location>
</feature>